<dbReference type="GO" id="GO:0030145">
    <property type="term" value="F:manganese ion binding"/>
    <property type="evidence" value="ECO:0007669"/>
    <property type="project" value="UniProtKB-UniRule"/>
</dbReference>
<evidence type="ECO:0000256" key="4">
    <source>
        <dbReference type="ARBA" id="ARBA00051722"/>
    </source>
</evidence>
<dbReference type="Gene3D" id="3.20.20.140">
    <property type="entry name" value="Metal-dependent hydrolases"/>
    <property type="match status" value="1"/>
</dbReference>
<evidence type="ECO:0000313" key="6">
    <source>
        <dbReference type="EMBL" id="ARW20160.1"/>
    </source>
</evidence>
<dbReference type="AlphaFoldDB" id="A0A1Y0VPS1"/>
<comment type="similarity">
    <text evidence="1 5">Belongs to the metallo-dependent hydrolases superfamily. CpsB/CapC family.</text>
</comment>
<comment type="catalytic activity">
    <reaction evidence="4 5">
        <text>O-phospho-L-tyrosyl-[protein] + H2O = L-tyrosyl-[protein] + phosphate</text>
        <dbReference type="Rhea" id="RHEA:10684"/>
        <dbReference type="Rhea" id="RHEA-COMP:10136"/>
        <dbReference type="Rhea" id="RHEA-COMP:20101"/>
        <dbReference type="ChEBI" id="CHEBI:15377"/>
        <dbReference type="ChEBI" id="CHEBI:43474"/>
        <dbReference type="ChEBI" id="CHEBI:46858"/>
        <dbReference type="ChEBI" id="CHEBI:61978"/>
        <dbReference type="EC" id="3.1.3.48"/>
    </reaction>
</comment>
<evidence type="ECO:0000256" key="1">
    <source>
        <dbReference type="ARBA" id="ARBA00005750"/>
    </source>
</evidence>
<dbReference type="Proteomes" id="UP000196118">
    <property type="component" value="Chromosome"/>
</dbReference>
<dbReference type="PIRSF" id="PIRSF016557">
    <property type="entry name" value="Caps_synth_CpsB"/>
    <property type="match status" value="1"/>
</dbReference>
<evidence type="ECO:0000313" key="7">
    <source>
        <dbReference type="Proteomes" id="UP000196118"/>
    </source>
</evidence>
<protein>
    <recommendedName>
        <fullName evidence="5">Tyrosine-protein phosphatase</fullName>
        <ecNumber evidence="5">3.1.3.48</ecNumber>
    </recommendedName>
</protein>
<dbReference type="EMBL" id="CP021474">
    <property type="protein sequence ID" value="ARW20160.1"/>
    <property type="molecule type" value="Genomic_DNA"/>
</dbReference>
<evidence type="ECO:0000256" key="5">
    <source>
        <dbReference type="PIRNR" id="PIRNR016557"/>
    </source>
</evidence>
<dbReference type="PANTHER" id="PTHR39181:SF1">
    <property type="entry name" value="TYROSINE-PROTEIN PHOSPHATASE YWQE"/>
    <property type="match status" value="1"/>
</dbReference>
<name>A0A1Y0VPS1_PEDPE</name>
<dbReference type="PANTHER" id="PTHR39181">
    <property type="entry name" value="TYROSINE-PROTEIN PHOSPHATASE YWQE"/>
    <property type="match status" value="1"/>
</dbReference>
<dbReference type="InterPro" id="IPR016667">
    <property type="entry name" value="Caps_polysacc_synth_CpsB/CapC"/>
</dbReference>
<dbReference type="SUPFAM" id="SSF89550">
    <property type="entry name" value="PHP domain-like"/>
    <property type="match status" value="1"/>
</dbReference>
<evidence type="ECO:0000256" key="2">
    <source>
        <dbReference type="ARBA" id="ARBA00022801"/>
    </source>
</evidence>
<dbReference type="Pfam" id="PF19567">
    <property type="entry name" value="CpsB_CapC"/>
    <property type="match status" value="1"/>
</dbReference>
<reference evidence="6 7" key="1">
    <citation type="submission" date="2017-05" db="EMBL/GenBank/DDBJ databases">
        <title>Genome sequence of Pediococcus pentosaceus strain SRCM100892.</title>
        <authorList>
            <person name="Cho S.H."/>
        </authorList>
    </citation>
    <scope>NUCLEOTIDE SEQUENCE [LARGE SCALE GENOMIC DNA]</scope>
    <source>
        <strain evidence="6 7">SRCM100892</strain>
    </source>
</reference>
<evidence type="ECO:0000256" key="3">
    <source>
        <dbReference type="ARBA" id="ARBA00022912"/>
    </source>
</evidence>
<dbReference type="EC" id="3.1.3.48" evidence="5"/>
<keyword evidence="2 5" id="KW-0378">Hydrolase</keyword>
<proteinExistence type="inferred from homology"/>
<dbReference type="InterPro" id="IPR016195">
    <property type="entry name" value="Pol/histidinol_Pase-like"/>
</dbReference>
<gene>
    <name evidence="6" type="ORF">S100892_01616</name>
</gene>
<accession>A0A1Y0VPS1</accession>
<organism evidence="6 7">
    <name type="scientific">Pediococcus pentosaceus</name>
    <dbReference type="NCBI Taxonomy" id="1255"/>
    <lineage>
        <taxon>Bacteria</taxon>
        <taxon>Bacillati</taxon>
        <taxon>Bacillota</taxon>
        <taxon>Bacilli</taxon>
        <taxon>Lactobacillales</taxon>
        <taxon>Lactobacillaceae</taxon>
        <taxon>Pediococcus</taxon>
    </lineage>
</organism>
<sequence length="263" mass="29717">MMNLIDLHCHILPGVDDGAKDLPMALDMAREAVKQNITHILLTPHHMDGMYTNHKADVIRKTAAFQQELDAAGIPLTVFPGQEVHLTGELLDAIDNDDILFMDEGGKYLLLELPHSGIPEYTETIIFELLARGITPVIAHPERNHGFQKDPDRLYDFVEMGCLTQLTSSSYLGVFGEKVEQLTQKIIDARLGFVFSSDAHNFEGRRFLMQDAFNKLTKETTDRKAELFNYNAKSIVNGDSIKTESILHVSSTKAKKKKRFWLF</sequence>
<dbReference type="GO" id="GO:0004725">
    <property type="term" value="F:protein tyrosine phosphatase activity"/>
    <property type="evidence" value="ECO:0007669"/>
    <property type="project" value="UniProtKB-UniRule"/>
</dbReference>
<keyword evidence="3 5" id="KW-0904">Protein phosphatase</keyword>